<evidence type="ECO:0000256" key="1">
    <source>
        <dbReference type="SAM" id="MobiDB-lite"/>
    </source>
</evidence>
<comment type="caution">
    <text evidence="3">The sequence shown here is derived from an EMBL/GenBank/DDBJ whole genome shotgun (WGS) entry which is preliminary data.</text>
</comment>
<feature type="transmembrane region" description="Helical" evidence="2">
    <location>
        <begin position="78"/>
        <end position="97"/>
    </location>
</feature>
<proteinExistence type="predicted"/>
<keyword evidence="2" id="KW-1133">Transmembrane helix</keyword>
<accession>A0A8J3XRX7</accession>
<feature type="region of interest" description="Disordered" evidence="1">
    <location>
        <begin position="126"/>
        <end position="153"/>
    </location>
</feature>
<dbReference type="Proteomes" id="UP000605992">
    <property type="component" value="Unassembled WGS sequence"/>
</dbReference>
<keyword evidence="4" id="KW-1185">Reference proteome</keyword>
<keyword evidence="2" id="KW-0472">Membrane</keyword>
<dbReference type="EMBL" id="BOOR01000006">
    <property type="protein sequence ID" value="GII52537.1"/>
    <property type="molecule type" value="Genomic_DNA"/>
</dbReference>
<evidence type="ECO:0008006" key="5">
    <source>
        <dbReference type="Google" id="ProtNLM"/>
    </source>
</evidence>
<evidence type="ECO:0000256" key="2">
    <source>
        <dbReference type="SAM" id="Phobius"/>
    </source>
</evidence>
<reference evidence="3" key="1">
    <citation type="submission" date="2021-01" db="EMBL/GenBank/DDBJ databases">
        <title>Whole genome shotgun sequence of Planotetraspora thailandica NBRC 104271.</title>
        <authorList>
            <person name="Komaki H."/>
            <person name="Tamura T."/>
        </authorList>
    </citation>
    <scope>NUCLEOTIDE SEQUENCE</scope>
    <source>
        <strain evidence="3">NBRC 104271</strain>
    </source>
</reference>
<organism evidence="3 4">
    <name type="scientific">Planotetraspora thailandica</name>
    <dbReference type="NCBI Taxonomy" id="487172"/>
    <lineage>
        <taxon>Bacteria</taxon>
        <taxon>Bacillati</taxon>
        <taxon>Actinomycetota</taxon>
        <taxon>Actinomycetes</taxon>
        <taxon>Streptosporangiales</taxon>
        <taxon>Streptosporangiaceae</taxon>
        <taxon>Planotetraspora</taxon>
    </lineage>
</organism>
<keyword evidence="2" id="KW-0812">Transmembrane</keyword>
<feature type="transmembrane region" description="Helical" evidence="2">
    <location>
        <begin position="27"/>
        <end position="57"/>
    </location>
</feature>
<name>A0A8J3XRX7_9ACTN</name>
<evidence type="ECO:0000313" key="3">
    <source>
        <dbReference type="EMBL" id="GII52537.1"/>
    </source>
</evidence>
<protein>
    <recommendedName>
        <fullName evidence="5">DUF4118 domain-containing protein</fullName>
    </recommendedName>
</protein>
<dbReference type="AlphaFoldDB" id="A0A8J3XRX7"/>
<sequence>MAAGFATVVGGCLLATAIFPPGHVLGRILVLAVVLAVFAAWAGDLLAGLATAVMGWLVATGFLIGREGELRFTGMPDLARLAVLVAAVAAGLGWAFVRNILAKAEPVEADHAQRGRVVAGTVISRDDAPMRPRPHGSSPTSRRALNAPPRHRV</sequence>
<gene>
    <name evidence="3" type="ORF">Pth03_09260</name>
</gene>
<evidence type="ECO:0000313" key="4">
    <source>
        <dbReference type="Proteomes" id="UP000605992"/>
    </source>
</evidence>